<dbReference type="Gene3D" id="1.10.287.1490">
    <property type="match status" value="1"/>
</dbReference>
<feature type="domain" description="C4-type zinc ribbon" evidence="2">
    <location>
        <begin position="199"/>
        <end position="230"/>
    </location>
</feature>
<proteinExistence type="predicted"/>
<name>A0A523ZGX5_UNCAE</name>
<evidence type="ECO:0000313" key="3">
    <source>
        <dbReference type="EMBL" id="TEU03031.1"/>
    </source>
</evidence>
<organism evidence="3 4">
    <name type="scientific">Aerophobetes bacterium</name>
    <dbReference type="NCBI Taxonomy" id="2030807"/>
    <lineage>
        <taxon>Bacteria</taxon>
        <taxon>Candidatus Aerophobota</taxon>
    </lineage>
</organism>
<evidence type="ECO:0000313" key="4">
    <source>
        <dbReference type="Proteomes" id="UP000316674"/>
    </source>
</evidence>
<dbReference type="AlphaFoldDB" id="A0A523ZGX5"/>
<dbReference type="EMBL" id="SOHY01000090">
    <property type="protein sequence ID" value="TEU03031.1"/>
    <property type="molecule type" value="Genomic_DNA"/>
</dbReference>
<keyword evidence="1" id="KW-0175">Coiled coil</keyword>
<evidence type="ECO:0000256" key="1">
    <source>
        <dbReference type="SAM" id="Coils"/>
    </source>
</evidence>
<comment type="caution">
    <text evidence="3">The sequence shown here is derived from an EMBL/GenBank/DDBJ whole genome shotgun (WGS) entry which is preliminary data.</text>
</comment>
<gene>
    <name evidence="3" type="ORF">E3I16_01420</name>
</gene>
<reference evidence="3 4" key="1">
    <citation type="submission" date="2019-03" db="EMBL/GenBank/DDBJ databases">
        <title>Metabolic potential of uncultured bacteria and archaea associated with petroleum seepage in deep-sea sediments.</title>
        <authorList>
            <person name="Dong X."/>
            <person name="Hubert C."/>
        </authorList>
    </citation>
    <scope>NUCLEOTIDE SEQUENCE [LARGE SCALE GENOMIC DNA]</scope>
    <source>
        <strain evidence="3">E26_bin6</strain>
    </source>
</reference>
<feature type="coiled-coil region" evidence="1">
    <location>
        <begin position="25"/>
        <end position="163"/>
    </location>
</feature>
<accession>A0A523ZGX5</accession>
<dbReference type="Pfam" id="PF02591">
    <property type="entry name" value="Zn_ribbon_9"/>
    <property type="match status" value="1"/>
</dbReference>
<protein>
    <recommendedName>
        <fullName evidence="2">C4-type zinc ribbon domain-containing protein</fullName>
    </recommendedName>
</protein>
<evidence type="ECO:0000259" key="2">
    <source>
        <dbReference type="Pfam" id="PF02591"/>
    </source>
</evidence>
<dbReference type="InterPro" id="IPR003743">
    <property type="entry name" value="Zf-RING_7"/>
</dbReference>
<sequence>MLKDLSLLIGLQELDLKIEKNGIKEKKLSSQIEGERKRVLELEENLLKKKEMLKHIQIERRNKERSIEEIDSLLAKHEEEKYKIKSNEEFAALEKEISQGEEEKNKAEDILLELMEREEGLDEELPVLEKESKQANKDCQEKERILRADLDSTIEQLKHLENNRKKNISQLNSVLFQRYKQLQKTRENPVVLSISNGICDGCNVKVPPSLVARVRRREEIVYCENCTRILYMNNS</sequence>
<dbReference type="Proteomes" id="UP000316674">
    <property type="component" value="Unassembled WGS sequence"/>
</dbReference>